<sequence>MPDLKAQPTLADYQEYVSKLEAERVFEGNTLQQSALLLGEEIGELFKALRKAQKMSLDKKSVVGSVDEELADVLIYLCSIANRLGIDLEQAFRDKEEVNKKRIWETTQGD</sequence>
<accession>A0A919IJN3</accession>
<evidence type="ECO:0000313" key="2">
    <source>
        <dbReference type="EMBL" id="GID67034.1"/>
    </source>
</evidence>
<dbReference type="RefSeq" id="WP_203744334.1">
    <property type="nucleotide sequence ID" value="NZ_BAAAUC010000004.1"/>
</dbReference>
<dbReference type="Pfam" id="PF03819">
    <property type="entry name" value="MazG"/>
    <property type="match status" value="1"/>
</dbReference>
<reference evidence="2" key="1">
    <citation type="submission" date="2021-01" db="EMBL/GenBank/DDBJ databases">
        <title>Whole genome shotgun sequence of Actinoplanes cyaneus NBRC 14990.</title>
        <authorList>
            <person name="Komaki H."/>
            <person name="Tamura T."/>
        </authorList>
    </citation>
    <scope>NUCLEOTIDE SEQUENCE</scope>
    <source>
        <strain evidence="2">NBRC 14990</strain>
    </source>
</reference>
<protein>
    <recommendedName>
        <fullName evidence="1">NTP pyrophosphohydrolase MazG-like domain-containing protein</fullName>
    </recommendedName>
</protein>
<evidence type="ECO:0000313" key="3">
    <source>
        <dbReference type="Proteomes" id="UP000619479"/>
    </source>
</evidence>
<dbReference type="InterPro" id="IPR004518">
    <property type="entry name" value="MazG-like_dom"/>
</dbReference>
<dbReference type="PANTHER" id="PTHR42702:SF1">
    <property type="entry name" value="REGULATORY PROTEIN FOR BETA-LACTAMASE"/>
    <property type="match status" value="1"/>
</dbReference>
<organism evidence="2 3">
    <name type="scientific">Actinoplanes cyaneus</name>
    <dbReference type="NCBI Taxonomy" id="52696"/>
    <lineage>
        <taxon>Bacteria</taxon>
        <taxon>Bacillati</taxon>
        <taxon>Actinomycetota</taxon>
        <taxon>Actinomycetes</taxon>
        <taxon>Micromonosporales</taxon>
        <taxon>Micromonosporaceae</taxon>
        <taxon>Actinoplanes</taxon>
    </lineage>
</organism>
<dbReference type="Gene3D" id="1.10.287.1080">
    <property type="entry name" value="MazG-like"/>
    <property type="match status" value="1"/>
</dbReference>
<comment type="caution">
    <text evidence="2">The sequence shown here is derived from an EMBL/GenBank/DDBJ whole genome shotgun (WGS) entry which is preliminary data.</text>
</comment>
<feature type="domain" description="NTP pyrophosphohydrolase MazG-like" evidence="1">
    <location>
        <begin position="33"/>
        <end position="94"/>
    </location>
</feature>
<name>A0A919IJN3_9ACTN</name>
<dbReference type="Proteomes" id="UP000619479">
    <property type="component" value="Unassembled WGS sequence"/>
</dbReference>
<evidence type="ECO:0000259" key="1">
    <source>
        <dbReference type="Pfam" id="PF03819"/>
    </source>
</evidence>
<dbReference type="PANTHER" id="PTHR42702">
    <property type="entry name" value="NUCLEOTIDE PYROPHOSPHOHYDROLASE"/>
    <property type="match status" value="1"/>
</dbReference>
<dbReference type="SUPFAM" id="SSF101386">
    <property type="entry name" value="all-alpha NTP pyrophosphatases"/>
    <property type="match status" value="1"/>
</dbReference>
<keyword evidence="3" id="KW-1185">Reference proteome</keyword>
<dbReference type="AlphaFoldDB" id="A0A919IJN3"/>
<gene>
    <name evidence="2" type="ORF">Acy02nite_49150</name>
</gene>
<proteinExistence type="predicted"/>
<dbReference type="EMBL" id="BOMH01000037">
    <property type="protein sequence ID" value="GID67034.1"/>
    <property type="molecule type" value="Genomic_DNA"/>
</dbReference>